<accession>A0A9N9I427</accession>
<protein>
    <submittedName>
        <fullName evidence="1">11471_t:CDS:1</fullName>
    </submittedName>
</protein>
<dbReference type="AlphaFoldDB" id="A0A9N9I427"/>
<reference evidence="1" key="1">
    <citation type="submission" date="2021-06" db="EMBL/GenBank/DDBJ databases">
        <authorList>
            <person name="Kallberg Y."/>
            <person name="Tangrot J."/>
            <person name="Rosling A."/>
        </authorList>
    </citation>
    <scope>NUCLEOTIDE SEQUENCE</scope>
    <source>
        <strain evidence="1">IN212</strain>
    </source>
</reference>
<gene>
    <name evidence="1" type="ORF">RFULGI_LOCUS11336</name>
</gene>
<proteinExistence type="predicted"/>
<organism evidence="1 2">
    <name type="scientific">Racocetra fulgida</name>
    <dbReference type="NCBI Taxonomy" id="60492"/>
    <lineage>
        <taxon>Eukaryota</taxon>
        <taxon>Fungi</taxon>
        <taxon>Fungi incertae sedis</taxon>
        <taxon>Mucoromycota</taxon>
        <taxon>Glomeromycotina</taxon>
        <taxon>Glomeromycetes</taxon>
        <taxon>Diversisporales</taxon>
        <taxon>Gigasporaceae</taxon>
        <taxon>Racocetra</taxon>
    </lineage>
</organism>
<name>A0A9N9I427_9GLOM</name>
<evidence type="ECO:0000313" key="2">
    <source>
        <dbReference type="Proteomes" id="UP000789396"/>
    </source>
</evidence>
<evidence type="ECO:0000313" key="1">
    <source>
        <dbReference type="EMBL" id="CAG8719135.1"/>
    </source>
</evidence>
<keyword evidence="2" id="KW-1185">Reference proteome</keyword>
<feature type="non-terminal residue" evidence="1">
    <location>
        <position position="1"/>
    </location>
</feature>
<dbReference type="OrthoDB" id="2282872at2759"/>
<sequence>IDKSELDALPKDDILTSLLATTVMVNIYLKEIKNYTGYVTDLIDDSCKSDELNNNSNNVKGDRLCDNEEITEYINLHDPIESASELRSSGMIYIYDIPISERNRTLKLLEKMLQESFENKRSVVGYDTQGNDIEMLIDQEDFDDDNLNPLNLYMIMGSGLHDTHDNYESQVQPSREEDDDLIQKWQETITLRKQVEQLTEDQKHKKDN</sequence>
<dbReference type="Proteomes" id="UP000789396">
    <property type="component" value="Unassembled WGS sequence"/>
</dbReference>
<comment type="caution">
    <text evidence="1">The sequence shown here is derived from an EMBL/GenBank/DDBJ whole genome shotgun (WGS) entry which is preliminary data.</text>
</comment>
<dbReference type="EMBL" id="CAJVPZ010024446">
    <property type="protein sequence ID" value="CAG8719135.1"/>
    <property type="molecule type" value="Genomic_DNA"/>
</dbReference>
<feature type="non-terminal residue" evidence="1">
    <location>
        <position position="208"/>
    </location>
</feature>